<feature type="domain" description="Cytoskeleton-associated protein 2 C-terminal" evidence="7">
    <location>
        <begin position="401"/>
        <end position="477"/>
    </location>
</feature>
<organism evidence="8 9">
    <name type="scientific">Neogobius melanostomus</name>
    <name type="common">round goby</name>
    <dbReference type="NCBI Taxonomy" id="47308"/>
    <lineage>
        <taxon>Eukaryota</taxon>
        <taxon>Metazoa</taxon>
        <taxon>Chordata</taxon>
        <taxon>Craniata</taxon>
        <taxon>Vertebrata</taxon>
        <taxon>Euteleostomi</taxon>
        <taxon>Actinopterygii</taxon>
        <taxon>Neopterygii</taxon>
        <taxon>Teleostei</taxon>
        <taxon>Neoteleostei</taxon>
        <taxon>Acanthomorphata</taxon>
        <taxon>Gobiaria</taxon>
        <taxon>Gobiiformes</taxon>
        <taxon>Gobioidei</taxon>
        <taxon>Gobiidae</taxon>
        <taxon>Benthophilinae</taxon>
        <taxon>Neogobiini</taxon>
        <taxon>Neogobius</taxon>
    </lineage>
</organism>
<dbReference type="PANTHER" id="PTHR47078:SF1">
    <property type="entry name" value="CYTOSKELETON-ASSOCIATED PROTEIN 2-LIKE"/>
    <property type="match status" value="1"/>
</dbReference>
<dbReference type="Pfam" id="PF15297">
    <property type="entry name" value="CKAP2_C"/>
    <property type="match status" value="2"/>
</dbReference>
<proteinExistence type="inferred from homology"/>
<feature type="region of interest" description="Disordered" evidence="6">
    <location>
        <begin position="1"/>
        <end position="31"/>
    </location>
</feature>
<dbReference type="AlphaFoldDB" id="A0A8C6WXH1"/>
<feature type="compositionally biased region" description="Polar residues" evidence="6">
    <location>
        <begin position="94"/>
        <end position="113"/>
    </location>
</feature>
<evidence type="ECO:0000256" key="6">
    <source>
        <dbReference type="SAM" id="MobiDB-lite"/>
    </source>
</evidence>
<comment type="similarity">
    <text evidence="2">Belongs to the CKAP2 family.</text>
</comment>
<reference evidence="8" key="1">
    <citation type="submission" date="2025-08" db="UniProtKB">
        <authorList>
            <consortium name="Ensembl"/>
        </authorList>
    </citation>
    <scope>IDENTIFICATION</scope>
</reference>
<comment type="subcellular location">
    <subcellularLocation>
        <location evidence="1">Cytoplasm</location>
        <location evidence="1">Cytoskeleton</location>
    </subcellularLocation>
</comment>
<accession>A0A8C6WXH1</accession>
<feature type="region of interest" description="Disordered" evidence="6">
    <location>
        <begin position="80"/>
        <end position="113"/>
    </location>
</feature>
<evidence type="ECO:0000256" key="5">
    <source>
        <dbReference type="ARBA" id="ARBA00023212"/>
    </source>
</evidence>
<feature type="compositionally biased region" description="Polar residues" evidence="6">
    <location>
        <begin position="153"/>
        <end position="180"/>
    </location>
</feature>
<evidence type="ECO:0000256" key="4">
    <source>
        <dbReference type="ARBA" id="ARBA00022553"/>
    </source>
</evidence>
<dbReference type="GO" id="GO:0072686">
    <property type="term" value="C:mitotic spindle"/>
    <property type="evidence" value="ECO:0007669"/>
    <property type="project" value="TreeGrafter"/>
</dbReference>
<keyword evidence="3" id="KW-0963">Cytoplasm</keyword>
<feature type="compositionally biased region" description="Basic and acidic residues" evidence="6">
    <location>
        <begin position="1"/>
        <end position="22"/>
    </location>
</feature>
<dbReference type="Ensembl" id="ENSNMLT00000043174.1">
    <property type="protein sequence ID" value="ENSNMLP00000038788.1"/>
    <property type="gene ID" value="ENSNMLG00000023920.1"/>
</dbReference>
<dbReference type="GO" id="GO:0005813">
    <property type="term" value="C:centrosome"/>
    <property type="evidence" value="ECO:0007669"/>
    <property type="project" value="TreeGrafter"/>
</dbReference>
<keyword evidence="9" id="KW-1185">Reference proteome</keyword>
<evidence type="ECO:0000313" key="9">
    <source>
        <dbReference type="Proteomes" id="UP000694523"/>
    </source>
</evidence>
<evidence type="ECO:0000259" key="7">
    <source>
        <dbReference type="Pfam" id="PF15297"/>
    </source>
</evidence>
<evidence type="ECO:0000256" key="1">
    <source>
        <dbReference type="ARBA" id="ARBA00004245"/>
    </source>
</evidence>
<dbReference type="InterPro" id="IPR029197">
    <property type="entry name" value="CKAP2_C"/>
</dbReference>
<dbReference type="PANTHER" id="PTHR47078">
    <property type="entry name" value="CYTOSKELETON-ASSOCIATED PROTEIN 2-LIKE"/>
    <property type="match status" value="1"/>
</dbReference>
<sequence>MTGCHGQREQDSPLNKDAKDKSVQSTYSVKRPLGLKNTTNISCNKLSAKQNSKNTSTINKEPKAHEIPTFTRTYTIVKPKPSLNAASQKPPLTKVQSANTQATKAANHTTNASTTVKKTINGRMIHGPIVKTRTGLTPAVVQPRNLKSRIFTSANDAKTSTNKAQSSTTSHRLASQASNRSLKKTSALLKPAGQGTVEMMERERNKPQNKCPTASLTKHLQKKLQEWRELKGISYKRPPMFVKSQARRTIAVPQPFWSNMEQEDEAHSLISAVDRSLADCIKLLGEVKEVLSRLPEISQKFAKYWICQARLMERDGNLDVLPMFEKAVGLVLEVRFNQLFLLKITLRCVNEMNRLKKHFLFSPLMSCALLSEVTADASETSPETMNGPMNTPKPTRALICAEKGNSSVVKYKITATCPPSQRRESTAVNGQDVRFFTPVRRSVRIEKATLRYPVSLQDHDLCVTSYNDLLAEEEKETVKQGDYASTVTNTPLNC</sequence>
<keyword evidence="5" id="KW-0206">Cytoskeleton</keyword>
<keyword evidence="4" id="KW-0597">Phosphoprotein</keyword>
<reference evidence="8" key="2">
    <citation type="submission" date="2025-09" db="UniProtKB">
        <authorList>
            <consortium name="Ensembl"/>
        </authorList>
    </citation>
    <scope>IDENTIFICATION</scope>
</reference>
<feature type="domain" description="Cytoskeleton-associated protein 2 C-terminal" evidence="7">
    <location>
        <begin position="221"/>
        <end position="328"/>
    </location>
</feature>
<dbReference type="InterPro" id="IPR052855">
    <property type="entry name" value="CKAP2-like"/>
</dbReference>
<protein>
    <recommendedName>
        <fullName evidence="7">Cytoskeleton-associated protein 2 C-terminal domain-containing protein</fullName>
    </recommendedName>
</protein>
<feature type="region of interest" description="Disordered" evidence="6">
    <location>
        <begin position="153"/>
        <end position="181"/>
    </location>
</feature>
<evidence type="ECO:0000256" key="2">
    <source>
        <dbReference type="ARBA" id="ARBA00009468"/>
    </source>
</evidence>
<dbReference type="Proteomes" id="UP000694523">
    <property type="component" value="Unplaced"/>
</dbReference>
<evidence type="ECO:0000313" key="8">
    <source>
        <dbReference type="Ensembl" id="ENSNMLP00000038788.1"/>
    </source>
</evidence>
<name>A0A8C6WXH1_9GOBI</name>
<evidence type="ECO:0000256" key="3">
    <source>
        <dbReference type="ARBA" id="ARBA00022490"/>
    </source>
</evidence>
<dbReference type="GO" id="GO:0005829">
    <property type="term" value="C:cytosol"/>
    <property type="evidence" value="ECO:0007669"/>
    <property type="project" value="TreeGrafter"/>
</dbReference>